<dbReference type="EMBL" id="AZEF01000008">
    <property type="protein sequence ID" value="KRL02917.1"/>
    <property type="molecule type" value="Genomic_DNA"/>
</dbReference>
<dbReference type="Gene3D" id="3.30.1340.20">
    <property type="entry name" value="3H domain"/>
    <property type="match status" value="1"/>
</dbReference>
<dbReference type="InterPro" id="IPR004173">
    <property type="entry name" value="3H_domain"/>
</dbReference>
<feature type="binding site" evidence="1">
    <location>
        <position position="82"/>
    </location>
    <ligand>
        <name>Ni(2+)</name>
        <dbReference type="ChEBI" id="CHEBI:49786"/>
    </ligand>
</feature>
<dbReference type="PATRIC" id="fig|1423731.3.peg.420"/>
<dbReference type="AlphaFoldDB" id="A0A0R1MCB0"/>
<dbReference type="Proteomes" id="UP000051621">
    <property type="component" value="Unassembled WGS sequence"/>
</dbReference>
<feature type="binding site" evidence="1">
    <location>
        <position position="74"/>
    </location>
    <ligand>
        <name>Ni(2+)</name>
        <dbReference type="ChEBI" id="CHEBI:49786"/>
    </ligand>
</feature>
<feature type="binding site" evidence="1">
    <location>
        <position position="141"/>
    </location>
    <ligand>
        <name>Ni(2+)</name>
        <dbReference type="ChEBI" id="CHEBI:49786"/>
    </ligand>
</feature>
<comment type="caution">
    <text evidence="4">The sequence shown here is derived from an EMBL/GenBank/DDBJ whole genome shotgun (WGS) entry which is preliminary data.</text>
</comment>
<dbReference type="PANTHER" id="PTHR40068:SF1">
    <property type="entry name" value="TRANSCRIPTION REPRESSOR NIAR-RELATED"/>
    <property type="match status" value="1"/>
</dbReference>
<evidence type="ECO:0000313" key="4">
    <source>
        <dbReference type="EMBL" id="KRL02917.1"/>
    </source>
</evidence>
<evidence type="ECO:0000256" key="1">
    <source>
        <dbReference type="PIRSR" id="PIRSR037847-1"/>
    </source>
</evidence>
<keyword evidence="1" id="KW-0533">Nickel</keyword>
<dbReference type="SUPFAM" id="SSF75500">
    <property type="entry name" value="Putative transcriptional regulator TM1602, C-terminal domain"/>
    <property type="match status" value="1"/>
</dbReference>
<evidence type="ECO:0000259" key="2">
    <source>
        <dbReference type="Pfam" id="PF02829"/>
    </source>
</evidence>
<sequence length="169" mass="18793">MNTLQRRNAIKDELQNQKLISAKKLALKYGVSRQTIVGDIALLRAQGQPIISTVSGYKYQEAGTAYHGVVVCQHTIEQTREELEAIISLGGEVVDVLIDHSVYGQIVGTLGLANQADINDFMSRVKNVNHNLLASLTNGIHLHNISCSDEKVFNSIQQRLDDLHFLYHD</sequence>
<evidence type="ECO:0000313" key="5">
    <source>
        <dbReference type="Proteomes" id="UP000051621"/>
    </source>
</evidence>
<dbReference type="OrthoDB" id="9792661at2"/>
<dbReference type="RefSeq" id="WP_083478717.1">
    <property type="nucleotide sequence ID" value="NZ_AZEF01000008.1"/>
</dbReference>
<protein>
    <submittedName>
        <fullName evidence="4">YrxA</fullName>
    </submittedName>
</protein>
<organism evidence="4 5">
    <name type="scientific">Liquorilactobacillus capillatus DSM 19910</name>
    <dbReference type="NCBI Taxonomy" id="1423731"/>
    <lineage>
        <taxon>Bacteria</taxon>
        <taxon>Bacillati</taxon>
        <taxon>Bacillota</taxon>
        <taxon>Bacilli</taxon>
        <taxon>Lactobacillales</taxon>
        <taxon>Lactobacillaceae</taxon>
        <taxon>Liquorilactobacillus</taxon>
    </lineage>
</organism>
<keyword evidence="5" id="KW-1185">Reference proteome</keyword>
<dbReference type="PANTHER" id="PTHR40068">
    <property type="entry name" value="TRANSCRIPTION REPRESSOR NIAR-RELATED"/>
    <property type="match status" value="1"/>
</dbReference>
<feature type="domain" description="3H" evidence="2">
    <location>
        <begin position="70"/>
        <end position="166"/>
    </location>
</feature>
<dbReference type="GO" id="GO:0046872">
    <property type="term" value="F:metal ion binding"/>
    <property type="evidence" value="ECO:0007669"/>
    <property type="project" value="UniProtKB-KW"/>
</dbReference>
<dbReference type="InterPro" id="IPR013196">
    <property type="entry name" value="HTH_11"/>
</dbReference>
<dbReference type="STRING" id="1423731.FC81_GL000407"/>
<dbReference type="Gene3D" id="1.10.10.10">
    <property type="entry name" value="Winged helix-like DNA-binding domain superfamily/Winged helix DNA-binding domain"/>
    <property type="match status" value="1"/>
</dbReference>
<dbReference type="InterPro" id="IPR036390">
    <property type="entry name" value="WH_DNA-bd_sf"/>
</dbReference>
<keyword evidence="1" id="KW-0479">Metal-binding</keyword>
<dbReference type="PIRSF" id="PIRSF037847">
    <property type="entry name" value="NiaR"/>
    <property type="match status" value="1"/>
</dbReference>
<dbReference type="InterPro" id="IPR026043">
    <property type="entry name" value="NadR"/>
</dbReference>
<gene>
    <name evidence="4" type="ORF">FC81_GL000407</name>
</gene>
<dbReference type="InterPro" id="IPR036388">
    <property type="entry name" value="WH-like_DNA-bd_sf"/>
</dbReference>
<dbReference type="SUPFAM" id="SSF46785">
    <property type="entry name" value="Winged helix' DNA-binding domain"/>
    <property type="match status" value="1"/>
</dbReference>
<accession>A0A0R1MCB0</accession>
<dbReference type="Pfam" id="PF02829">
    <property type="entry name" value="3H"/>
    <property type="match status" value="1"/>
</dbReference>
<reference evidence="4 5" key="1">
    <citation type="journal article" date="2015" name="Genome Announc.">
        <title>Expanding the biotechnology potential of lactobacilli through comparative genomics of 213 strains and associated genera.</title>
        <authorList>
            <person name="Sun Z."/>
            <person name="Harris H.M."/>
            <person name="McCann A."/>
            <person name="Guo C."/>
            <person name="Argimon S."/>
            <person name="Zhang W."/>
            <person name="Yang X."/>
            <person name="Jeffery I.B."/>
            <person name="Cooney J.C."/>
            <person name="Kagawa T.F."/>
            <person name="Liu W."/>
            <person name="Song Y."/>
            <person name="Salvetti E."/>
            <person name="Wrobel A."/>
            <person name="Rasinkangas P."/>
            <person name="Parkhill J."/>
            <person name="Rea M.C."/>
            <person name="O'Sullivan O."/>
            <person name="Ritari J."/>
            <person name="Douillard F.P."/>
            <person name="Paul Ross R."/>
            <person name="Yang R."/>
            <person name="Briner A.E."/>
            <person name="Felis G.E."/>
            <person name="de Vos W.M."/>
            <person name="Barrangou R."/>
            <person name="Klaenhammer T.R."/>
            <person name="Caufield P.W."/>
            <person name="Cui Y."/>
            <person name="Zhang H."/>
            <person name="O'Toole P.W."/>
        </authorList>
    </citation>
    <scope>NUCLEOTIDE SEQUENCE [LARGE SCALE GENOMIC DNA]</scope>
    <source>
        <strain evidence="4 5">DSM 19910</strain>
    </source>
</reference>
<evidence type="ECO:0000259" key="3">
    <source>
        <dbReference type="Pfam" id="PF08279"/>
    </source>
</evidence>
<name>A0A0R1MCB0_9LACO</name>
<feature type="domain" description="Helix-turn-helix type 11" evidence="3">
    <location>
        <begin position="6"/>
        <end position="58"/>
    </location>
</feature>
<feature type="binding site" evidence="1">
    <location>
        <position position="143"/>
    </location>
    <ligand>
        <name>Ni(2+)</name>
        <dbReference type="ChEBI" id="CHEBI:49786"/>
    </ligand>
</feature>
<dbReference type="Pfam" id="PF08279">
    <property type="entry name" value="HTH_11"/>
    <property type="match status" value="1"/>
</dbReference>
<proteinExistence type="predicted"/>
<dbReference type="InterPro" id="IPR035922">
    <property type="entry name" value="3H_dom_sf"/>
</dbReference>